<dbReference type="CDD" id="cd02440">
    <property type="entry name" value="AdoMet_MTases"/>
    <property type="match status" value="1"/>
</dbReference>
<evidence type="ECO:0000313" key="5">
    <source>
        <dbReference type="EMBL" id="CQR50192.1"/>
    </source>
</evidence>
<evidence type="ECO:0000313" key="6">
    <source>
        <dbReference type="Proteomes" id="UP000198902"/>
    </source>
</evidence>
<reference evidence="6" key="1">
    <citation type="submission" date="2015-03" db="EMBL/GenBank/DDBJ databases">
        <authorList>
            <person name="Urmite Genomes"/>
        </authorList>
    </citation>
    <scope>NUCLEOTIDE SEQUENCE [LARGE SCALE GENOMIC DNA]</scope>
    <source>
        <strain evidence="6">Arc-Hr</strain>
    </source>
</reference>
<proteinExistence type="predicted"/>
<dbReference type="Pfam" id="PF26486">
    <property type="entry name" value="DUF8157"/>
    <property type="match status" value="1"/>
</dbReference>
<evidence type="ECO:0000259" key="2">
    <source>
        <dbReference type="Pfam" id="PF08242"/>
    </source>
</evidence>
<dbReference type="AlphaFoldDB" id="A0A0D6JQJ9"/>
<evidence type="ECO:0000259" key="3">
    <source>
        <dbReference type="Pfam" id="PF26486"/>
    </source>
</evidence>
<dbReference type="Proteomes" id="UP000198902">
    <property type="component" value="Unassembled WGS sequence"/>
</dbReference>
<feature type="domain" description="DUF8157" evidence="4">
    <location>
        <begin position="404"/>
        <end position="496"/>
    </location>
</feature>
<dbReference type="SUPFAM" id="SSF53335">
    <property type="entry name" value="S-adenosyl-L-methionine-dependent methyltransferases"/>
    <property type="match status" value="1"/>
</dbReference>
<name>A0A0D6JQJ9_9EURY</name>
<evidence type="ECO:0000259" key="4">
    <source>
        <dbReference type="Pfam" id="PF26487"/>
    </source>
</evidence>
<evidence type="ECO:0000256" key="1">
    <source>
        <dbReference type="SAM" id="MobiDB-lite"/>
    </source>
</evidence>
<accession>A0A0D6JQJ9</accession>
<gene>
    <name evidence="5" type="ORF">BN996_01669</name>
</gene>
<dbReference type="GO" id="GO:0008168">
    <property type="term" value="F:methyltransferase activity"/>
    <property type="evidence" value="ECO:0007669"/>
    <property type="project" value="UniProtKB-KW"/>
</dbReference>
<feature type="region of interest" description="Disordered" evidence="1">
    <location>
        <begin position="1"/>
        <end position="37"/>
    </location>
</feature>
<feature type="compositionally biased region" description="Basic and acidic residues" evidence="1">
    <location>
        <begin position="1"/>
        <end position="25"/>
    </location>
</feature>
<dbReference type="EMBL" id="CSTE01000002">
    <property type="protein sequence ID" value="CQR50192.1"/>
    <property type="molecule type" value="Genomic_DNA"/>
</dbReference>
<dbReference type="Pfam" id="PF26487">
    <property type="entry name" value="DUF8157_C"/>
    <property type="match status" value="1"/>
</dbReference>
<dbReference type="InterPro" id="IPR058470">
    <property type="entry name" value="DUF8157_N"/>
</dbReference>
<dbReference type="Pfam" id="PF08242">
    <property type="entry name" value="Methyltransf_12"/>
    <property type="match status" value="1"/>
</dbReference>
<organism evidence="5 6">
    <name type="scientific">Haloferax massiliensis</name>
    <dbReference type="NCBI Taxonomy" id="1476858"/>
    <lineage>
        <taxon>Archaea</taxon>
        <taxon>Methanobacteriati</taxon>
        <taxon>Methanobacteriota</taxon>
        <taxon>Stenosarchaea group</taxon>
        <taxon>Halobacteria</taxon>
        <taxon>Halobacteriales</taxon>
        <taxon>Haloferacaceae</taxon>
        <taxon>Haloferax</taxon>
    </lineage>
</organism>
<feature type="domain" description="DUF8157" evidence="3">
    <location>
        <begin position="34"/>
        <end position="85"/>
    </location>
</feature>
<sequence length="497" mass="55134">MKGDADADADDPRRVDTSRAGDGDSLHSPPMIDRDAVRDNAKYLRNVRPIDPDEIADYIEGAPHPAVVKQTLREEAHDLGLFERDDGTFVPANDDPAPFQSWSPAAFPDDYSFALEDLLIGRYGANWHVGESGDRLRERVRQLKEDYYRGNPVEYDEDAALGYGIYHLPDYYAAVGYVLSDLAERSLLPRNPRVLDVGAGTGGPALGLHDYLPDDSVVDYHAVEPSASADVLDRMLGETRRNFRTTVHRETAEAFDPDGDDDVALFASVLSELDDPAAVVRKYLDVLADDGAIVAIAPADRNTSIGLREVERQVAPADGDVTVYSPTLRLWDGYAPSDRGWSFDVKPDLDVPGFQRRLDEGRDADEDEGTFVNVDVQYSYSVLRTDGERRLDVRGTPARFAKMAEMERHVTNRIDLLAVKLSHDLSEGNNQVFKIGDGSEAVDHYAVRTRETVLNADLADADYGDVLVFENVLALWNDDEEAYNLVVDDETLVDRVA</sequence>
<keyword evidence="5" id="KW-0489">Methyltransferase</keyword>
<protein>
    <submittedName>
        <fullName evidence="5">Methyltransferase domain protein</fullName>
    </submittedName>
</protein>
<dbReference type="InterPro" id="IPR029063">
    <property type="entry name" value="SAM-dependent_MTases_sf"/>
</dbReference>
<dbReference type="GO" id="GO:0032259">
    <property type="term" value="P:methylation"/>
    <property type="evidence" value="ECO:0007669"/>
    <property type="project" value="UniProtKB-KW"/>
</dbReference>
<dbReference type="InterPro" id="IPR058959">
    <property type="entry name" value="DUF8157_C"/>
</dbReference>
<dbReference type="Gene3D" id="3.40.50.150">
    <property type="entry name" value="Vaccinia Virus protein VP39"/>
    <property type="match status" value="1"/>
</dbReference>
<keyword evidence="6" id="KW-1185">Reference proteome</keyword>
<feature type="domain" description="Methyltransferase type 12" evidence="2">
    <location>
        <begin position="195"/>
        <end position="292"/>
    </location>
</feature>
<keyword evidence="5" id="KW-0808">Transferase</keyword>
<dbReference type="InterPro" id="IPR013217">
    <property type="entry name" value="Methyltransf_12"/>
</dbReference>